<keyword evidence="1" id="KW-0175">Coiled coil</keyword>
<dbReference type="EMBL" id="WAJS01000007">
    <property type="protein sequence ID" value="KAB1650961.1"/>
    <property type="molecule type" value="Genomic_DNA"/>
</dbReference>
<sequence>MNEIKCPHCGEAFTVDESGYAAILSQVRDQEFRREVDARVSLAEKSREQEVALAVTKAEEALRAQIAERDGQLAAQTERFKAQAKDFQIAAQGEKAELEKQVEALRAQLAAQEETLRLTAAADQTALVKERDELRAKLSAQASEAEIARKLAVSEAEAAGAEQLRAAERERDELAQKLESQRQQASMETQLAVQRANAAAKDARVAVERERDELRAQVEREREALSRAEAEHKVELAEKLKMKDELIADREREIERIQDMKARLSTKMLGESLEQHCEIEFNRLRPTAFPRAYFEKDNEVVEGTKGDFVFRDFDEEGNEIVSIMFEMKNEADDSTHRKTNESHFKKLDADRAKKGCEYAVLVSLLEPDNELYNAGITDVSYRYDKMYVIRPQFFIPLITLLRNAALSSLQYRRELALVRQQNIDVTNFEDQLADFKDKFGRNYRIASDKFRKAIEEIDKSIDHLQKIKDNLIGSENQLRLANDKAEDLTVKKLTRKNPTMKALLDEARDAKAAARADEAPDGEVVDAEPLDGDV</sequence>
<evidence type="ECO:0000256" key="1">
    <source>
        <dbReference type="SAM" id="Coils"/>
    </source>
</evidence>
<reference evidence="3 4" key="1">
    <citation type="submission" date="2019-09" db="EMBL/GenBank/DDBJ databases">
        <title>Whole genome shotgun sequencing (WGS) of Ellagibacter isourolithinifaciens DSM 104140(T) and Adlercreutzia muris DSM 29508(T).</title>
        <authorList>
            <person name="Stoll D.A."/>
            <person name="Danylec N."/>
            <person name="Huch M."/>
        </authorList>
    </citation>
    <scope>NUCLEOTIDE SEQUENCE [LARGE SCALE GENOMIC DNA]</scope>
    <source>
        <strain evidence="3 4">DSM 29508</strain>
    </source>
</reference>
<feature type="coiled-coil region" evidence="1">
    <location>
        <begin position="88"/>
        <end position="115"/>
    </location>
</feature>
<keyword evidence="4" id="KW-1185">Reference proteome</keyword>
<feature type="region of interest" description="Disordered" evidence="2">
    <location>
        <begin position="510"/>
        <end position="534"/>
    </location>
</feature>
<feature type="coiled-coil region" evidence="1">
    <location>
        <begin position="157"/>
        <end position="267"/>
    </location>
</feature>
<gene>
    <name evidence="3" type="ORF">F8D48_03390</name>
</gene>
<dbReference type="Proteomes" id="UP000479639">
    <property type="component" value="Unassembled WGS sequence"/>
</dbReference>
<dbReference type="InterPro" id="IPR019219">
    <property type="entry name" value="DUF2130"/>
</dbReference>
<feature type="compositionally biased region" description="Acidic residues" evidence="2">
    <location>
        <begin position="519"/>
        <end position="534"/>
    </location>
</feature>
<organism evidence="3 4">
    <name type="scientific">Adlercreutzia muris</name>
    <dbReference type="NCBI Taxonomy" id="1796610"/>
    <lineage>
        <taxon>Bacteria</taxon>
        <taxon>Bacillati</taxon>
        <taxon>Actinomycetota</taxon>
        <taxon>Coriobacteriia</taxon>
        <taxon>Eggerthellales</taxon>
        <taxon>Eggerthellaceae</taxon>
        <taxon>Adlercreutzia</taxon>
    </lineage>
</organism>
<dbReference type="Pfam" id="PF09903">
    <property type="entry name" value="DUF2130"/>
    <property type="match status" value="1"/>
</dbReference>
<comment type="caution">
    <text evidence="3">The sequence shown here is derived from an EMBL/GenBank/DDBJ whole genome shotgun (WGS) entry which is preliminary data.</text>
</comment>
<proteinExistence type="predicted"/>
<dbReference type="RefSeq" id="WP_151429960.1">
    <property type="nucleotide sequence ID" value="NZ_JANJZI010000013.1"/>
</dbReference>
<protein>
    <submittedName>
        <fullName evidence="3">DUF2130 domain-containing protein</fullName>
    </submittedName>
</protein>
<evidence type="ECO:0000256" key="2">
    <source>
        <dbReference type="SAM" id="MobiDB-lite"/>
    </source>
</evidence>
<dbReference type="AlphaFoldDB" id="A0A7C8FX80"/>
<evidence type="ECO:0000313" key="3">
    <source>
        <dbReference type="EMBL" id="KAB1650961.1"/>
    </source>
</evidence>
<evidence type="ECO:0000313" key="4">
    <source>
        <dbReference type="Proteomes" id="UP000479639"/>
    </source>
</evidence>
<name>A0A7C8FX80_9ACTN</name>
<accession>A0A7C8FX80</accession>